<dbReference type="AlphaFoldDB" id="A0A075JYI4"/>
<feature type="domain" description="YcgL" evidence="3">
    <location>
        <begin position="1"/>
        <end position="85"/>
    </location>
</feature>
<sequence>MHCFVYASQRKPDTYLWLGRRDDFERIPESLALLLGDLRFVLEVELTGERKLPHEDAAQVLQHIEEHGWHLQLPPNETLATANHPAYKSAPHDSQRDH</sequence>
<name>A0A075JYI4_9GAMM</name>
<gene>
    <name evidence="4" type="ORF">HY57_04950</name>
</gene>
<dbReference type="InterPro" id="IPR038068">
    <property type="entry name" value="YcgL-like_sf"/>
</dbReference>
<feature type="region of interest" description="Disordered" evidence="2">
    <location>
        <begin position="74"/>
        <end position="98"/>
    </location>
</feature>
<evidence type="ECO:0000313" key="4">
    <source>
        <dbReference type="EMBL" id="AIF46655.1"/>
    </source>
</evidence>
<dbReference type="SUPFAM" id="SSF160191">
    <property type="entry name" value="YcgL-like"/>
    <property type="match status" value="1"/>
</dbReference>
<evidence type="ECO:0000256" key="1">
    <source>
        <dbReference type="HAMAP-Rule" id="MF_01866"/>
    </source>
</evidence>
<dbReference type="Gene3D" id="3.10.510.20">
    <property type="entry name" value="YcgL domain"/>
    <property type="match status" value="1"/>
</dbReference>
<organism evidence="4 5">
    <name type="scientific">Dyella japonica A8</name>
    <dbReference type="NCBI Taxonomy" id="1217721"/>
    <lineage>
        <taxon>Bacteria</taxon>
        <taxon>Pseudomonadati</taxon>
        <taxon>Pseudomonadota</taxon>
        <taxon>Gammaproteobacteria</taxon>
        <taxon>Lysobacterales</taxon>
        <taxon>Rhodanobacteraceae</taxon>
        <taxon>Dyella</taxon>
    </lineage>
</organism>
<evidence type="ECO:0000313" key="5">
    <source>
        <dbReference type="Proteomes" id="UP000027987"/>
    </source>
</evidence>
<evidence type="ECO:0000256" key="2">
    <source>
        <dbReference type="SAM" id="MobiDB-lite"/>
    </source>
</evidence>
<dbReference type="HAMAP" id="MF_01866">
    <property type="entry name" value="UPF0745"/>
    <property type="match status" value="1"/>
</dbReference>
<dbReference type="PATRIC" id="fig|1217721.7.peg.1037"/>
<dbReference type="OrthoDB" id="7062382at2"/>
<protein>
    <recommendedName>
        <fullName evidence="1">YcgL domain-containing protein HY57_04950</fullName>
    </recommendedName>
</protein>
<dbReference type="HOGENOM" id="CLU_155118_0_0_6"/>
<dbReference type="PROSITE" id="PS51648">
    <property type="entry name" value="YCGL"/>
    <property type="match status" value="1"/>
</dbReference>
<keyword evidence="5" id="KW-1185">Reference proteome</keyword>
<dbReference type="KEGG" id="dja:HY57_04950"/>
<reference evidence="4 5" key="1">
    <citation type="submission" date="2014-07" db="EMBL/GenBank/DDBJ databases">
        <title>Complete Genome Sequence of Dyella japonica Strain A8 Isolated from Malaysian Tropical Soil.</title>
        <authorList>
            <person name="Hui R.K.H."/>
            <person name="Chen J.-W."/>
            <person name="Chan K.-G."/>
            <person name="Leung F.C.C."/>
        </authorList>
    </citation>
    <scope>NUCLEOTIDE SEQUENCE [LARGE SCALE GENOMIC DNA]</scope>
    <source>
        <strain evidence="4 5">A8</strain>
    </source>
</reference>
<proteinExistence type="inferred from homology"/>
<dbReference type="Pfam" id="PF05166">
    <property type="entry name" value="YcgL"/>
    <property type="match status" value="1"/>
</dbReference>
<dbReference type="RefSeq" id="WP_019463970.1">
    <property type="nucleotide sequence ID" value="NZ_ALOY01000097.1"/>
</dbReference>
<evidence type="ECO:0000259" key="3">
    <source>
        <dbReference type="PROSITE" id="PS51648"/>
    </source>
</evidence>
<dbReference type="STRING" id="1217721.HY57_04950"/>
<accession>A0A075JYI4</accession>
<dbReference type="Proteomes" id="UP000027987">
    <property type="component" value="Chromosome"/>
</dbReference>
<dbReference type="EMBL" id="CP008884">
    <property type="protein sequence ID" value="AIF46655.1"/>
    <property type="molecule type" value="Genomic_DNA"/>
</dbReference>
<dbReference type="PANTHER" id="PTHR38109">
    <property type="entry name" value="PROTEIN YCGL"/>
    <property type="match status" value="1"/>
</dbReference>
<dbReference type="PANTHER" id="PTHR38109:SF1">
    <property type="entry name" value="PROTEIN YCGL"/>
    <property type="match status" value="1"/>
</dbReference>
<dbReference type="InterPro" id="IPR027354">
    <property type="entry name" value="YcgL_dom"/>
</dbReference>